<dbReference type="PROSITE" id="PS51704">
    <property type="entry name" value="GP_PDE"/>
    <property type="match status" value="1"/>
</dbReference>
<evidence type="ECO:0000313" key="2">
    <source>
        <dbReference type="EMBL" id="CAG7622301.1"/>
    </source>
</evidence>
<accession>A0A916K0H5</accession>
<dbReference type="Proteomes" id="UP000693672">
    <property type="component" value="Unassembled WGS sequence"/>
</dbReference>
<dbReference type="AlphaFoldDB" id="A0A916K0H5"/>
<comment type="caution">
    <text evidence="2">The sequence shown here is derived from an EMBL/GenBank/DDBJ whole genome shotgun (WGS) entry which is preliminary data.</text>
</comment>
<dbReference type="EC" id="3.1.4.46" evidence="2"/>
<dbReference type="PANTHER" id="PTHR46211">
    <property type="entry name" value="GLYCEROPHOSPHORYL DIESTER PHOSPHODIESTERASE"/>
    <property type="match status" value="1"/>
</dbReference>
<dbReference type="RefSeq" id="WP_218092191.1">
    <property type="nucleotide sequence ID" value="NZ_CAJVAS010000008.1"/>
</dbReference>
<dbReference type="Pfam" id="PF03009">
    <property type="entry name" value="GDPD"/>
    <property type="match status" value="1"/>
</dbReference>
<keyword evidence="3" id="KW-1185">Reference proteome</keyword>
<dbReference type="PANTHER" id="PTHR46211:SF14">
    <property type="entry name" value="GLYCEROPHOSPHODIESTER PHOSPHODIESTERASE"/>
    <property type="match status" value="1"/>
</dbReference>
<dbReference type="GO" id="GO:0006629">
    <property type="term" value="P:lipid metabolic process"/>
    <property type="evidence" value="ECO:0007669"/>
    <property type="project" value="InterPro"/>
</dbReference>
<evidence type="ECO:0000259" key="1">
    <source>
        <dbReference type="PROSITE" id="PS51704"/>
    </source>
</evidence>
<dbReference type="GO" id="GO:0008889">
    <property type="term" value="F:glycerophosphodiester phosphodiesterase activity"/>
    <property type="evidence" value="ECO:0007669"/>
    <property type="project" value="UniProtKB-EC"/>
</dbReference>
<dbReference type="InterPro" id="IPR030395">
    <property type="entry name" value="GP_PDE_dom"/>
</dbReference>
<protein>
    <submittedName>
        <fullName evidence="2">Glycerophosphodiester phosphodiesterase</fullName>
        <ecNumber evidence="2">3.1.4.46</ecNumber>
    </submittedName>
</protein>
<sequence length="242" mass="27131">MNERYISNLAHRGASEYAPENTMAAFYKAVELGANGIETDLKISRDGVILLLHDEKLDRTTNGTGKASEYTWAELRGLDAGSWFSPRYEGERLVELEQFLHGFGAKSLHFALEFKERGIEKQTLEMIRAYDVKERVTLTSFIYEELVAARAIDADIRIGYLVKTFDEQAIEQVKAIDGTQICPRCSQLTPENVLLAKSRGLEVRAWGVADEEWMHHALRCGVDGMTINFPDKLAASLGKSAL</sequence>
<proteinExistence type="predicted"/>
<evidence type="ECO:0000313" key="3">
    <source>
        <dbReference type="Proteomes" id="UP000693672"/>
    </source>
</evidence>
<organism evidence="2 3">
    <name type="scientific">Paenibacillus solanacearum</name>
    <dbReference type="NCBI Taxonomy" id="2048548"/>
    <lineage>
        <taxon>Bacteria</taxon>
        <taxon>Bacillati</taxon>
        <taxon>Bacillota</taxon>
        <taxon>Bacilli</taxon>
        <taxon>Bacillales</taxon>
        <taxon>Paenibacillaceae</taxon>
        <taxon>Paenibacillus</taxon>
    </lineage>
</organism>
<dbReference type="EMBL" id="CAJVAS010000008">
    <property type="protein sequence ID" value="CAG7622301.1"/>
    <property type="molecule type" value="Genomic_DNA"/>
</dbReference>
<reference evidence="2" key="1">
    <citation type="submission" date="2021-06" db="EMBL/GenBank/DDBJ databases">
        <authorList>
            <person name="Criscuolo A."/>
        </authorList>
    </citation>
    <scope>NUCLEOTIDE SEQUENCE</scope>
    <source>
        <strain evidence="2">CIP111600</strain>
    </source>
</reference>
<keyword evidence="2" id="KW-0378">Hydrolase</keyword>
<name>A0A916K0H5_9BACL</name>
<gene>
    <name evidence="2" type="primary">glpQ_3</name>
    <name evidence="2" type="ORF">PAESOLCIP111_02412</name>
</gene>
<feature type="domain" description="GP-PDE" evidence="1">
    <location>
        <begin position="6"/>
        <end position="237"/>
    </location>
</feature>